<protein>
    <submittedName>
        <fullName evidence="2">Heterokaryon incompatibility protein-domain-containing protein</fullName>
    </submittedName>
</protein>
<proteinExistence type="predicted"/>
<feature type="domain" description="Heterokaryon incompatibility" evidence="1">
    <location>
        <begin position="66"/>
        <end position="212"/>
    </location>
</feature>
<dbReference type="InterPro" id="IPR010730">
    <property type="entry name" value="HET"/>
</dbReference>
<evidence type="ECO:0000259" key="1">
    <source>
        <dbReference type="Pfam" id="PF06985"/>
    </source>
</evidence>
<gene>
    <name evidence="2" type="ORF">FB567DRAFT_534972</name>
</gene>
<evidence type="ECO:0000313" key="2">
    <source>
        <dbReference type="EMBL" id="KAH7077297.1"/>
    </source>
</evidence>
<dbReference type="EMBL" id="JAGMVJ010000018">
    <property type="protein sequence ID" value="KAH7077297.1"/>
    <property type="molecule type" value="Genomic_DNA"/>
</dbReference>
<organism evidence="2 3">
    <name type="scientific">Paraphoma chrysanthemicola</name>
    <dbReference type="NCBI Taxonomy" id="798071"/>
    <lineage>
        <taxon>Eukaryota</taxon>
        <taxon>Fungi</taxon>
        <taxon>Dikarya</taxon>
        <taxon>Ascomycota</taxon>
        <taxon>Pezizomycotina</taxon>
        <taxon>Dothideomycetes</taxon>
        <taxon>Pleosporomycetidae</taxon>
        <taxon>Pleosporales</taxon>
        <taxon>Pleosporineae</taxon>
        <taxon>Phaeosphaeriaceae</taxon>
        <taxon>Paraphoma</taxon>
    </lineage>
</organism>
<comment type="caution">
    <text evidence="2">The sequence shown here is derived from an EMBL/GenBank/DDBJ whole genome shotgun (WGS) entry which is preliminary data.</text>
</comment>
<dbReference type="PANTHER" id="PTHR24148">
    <property type="entry name" value="ANKYRIN REPEAT DOMAIN-CONTAINING PROTEIN 39 HOMOLOG-RELATED"/>
    <property type="match status" value="1"/>
</dbReference>
<dbReference type="Proteomes" id="UP000813461">
    <property type="component" value="Unassembled WGS sequence"/>
</dbReference>
<accession>A0A8K0QYC4</accession>
<dbReference type="AlphaFoldDB" id="A0A8K0QYC4"/>
<keyword evidence="3" id="KW-1185">Reference proteome</keyword>
<dbReference type="Pfam" id="PF06985">
    <property type="entry name" value="HET"/>
    <property type="match status" value="1"/>
</dbReference>
<reference evidence="2" key="1">
    <citation type="journal article" date="2021" name="Nat. Commun.">
        <title>Genetic determinants of endophytism in the Arabidopsis root mycobiome.</title>
        <authorList>
            <person name="Mesny F."/>
            <person name="Miyauchi S."/>
            <person name="Thiergart T."/>
            <person name="Pickel B."/>
            <person name="Atanasova L."/>
            <person name="Karlsson M."/>
            <person name="Huettel B."/>
            <person name="Barry K.W."/>
            <person name="Haridas S."/>
            <person name="Chen C."/>
            <person name="Bauer D."/>
            <person name="Andreopoulos W."/>
            <person name="Pangilinan J."/>
            <person name="LaButti K."/>
            <person name="Riley R."/>
            <person name="Lipzen A."/>
            <person name="Clum A."/>
            <person name="Drula E."/>
            <person name="Henrissat B."/>
            <person name="Kohler A."/>
            <person name="Grigoriev I.V."/>
            <person name="Martin F.M."/>
            <person name="Hacquard S."/>
        </authorList>
    </citation>
    <scope>NUCLEOTIDE SEQUENCE</scope>
    <source>
        <strain evidence="2">MPI-SDFR-AT-0120</strain>
    </source>
</reference>
<dbReference type="OrthoDB" id="2157530at2759"/>
<evidence type="ECO:0000313" key="3">
    <source>
        <dbReference type="Proteomes" id="UP000813461"/>
    </source>
</evidence>
<name>A0A8K0QYC4_9PLEO</name>
<dbReference type="InterPro" id="IPR052895">
    <property type="entry name" value="HetReg/Transcr_Mod"/>
</dbReference>
<dbReference type="PANTHER" id="PTHR24148:SF64">
    <property type="entry name" value="HETEROKARYON INCOMPATIBILITY DOMAIN-CONTAINING PROTEIN"/>
    <property type="match status" value="1"/>
</dbReference>
<sequence length="651" mass="74702">MLLRCKTEQMDIQPSYEYAPLIPANSIRILLLLPASTYSASLRVRLLHTRGPTTLGTYDDTHQTPYEAVSYTWGEPIFSHHLECEGRVIKVTASVNALLRRLCKTAIARPLWIDSVCINQNDLEEKNKQIGMMDKIYNRALKVHVWLGEAEPHDRIEWVFDLFREIASYSRDDEVMLSWHVRAGIPWEKDTEKTVDRFLARPWFRRRWILQEVVLALDFTVRCGRFKMPWRWLALSSSILNAHLPVGEFLTIDSTRSLETIASLSAPSSQLLDLVFDYHLSECFQPSDRIFALYGMATKLKDLSVNYDAPWTDIYHKVSCACIKAGQFLTLLQHVTAFGSLAEESFHTPSWVPRWNNTRLSNKRFSFRNTTSPSQICELNLKTPRIAYSEDTSYHVFRDFRSLEQQNNHEQVAETTQTTSSGRRAASNTTYIDILMLSSWCQKSIEVAEGLTPQCPLAHALSAAIMDMRLCFDTRPIAAEFLGKYTPVMVAFLEKHNFTPADKFYEVSFERLEEKISEAIQDGHQALHDRTEADPLESSIKALLMDVAEILRYHSLFYIRKDTRRGPVYVPGITSCSIDEGDFLLKPLSIADEVQPAATAFLMRPVGKEPIYSLDDREHFKIVGLCFVPEVKILDELKDSTSRWPDSFFIV</sequence>